<feature type="domain" description="AMP-dependent synthetase/ligase" evidence="2">
    <location>
        <begin position="66"/>
        <end position="387"/>
    </location>
</feature>
<dbReference type="Gene3D" id="3.30.300.30">
    <property type="match status" value="1"/>
</dbReference>
<dbReference type="InterPro" id="IPR042099">
    <property type="entry name" value="ANL_N_sf"/>
</dbReference>
<accession>A0A9W4J1T0</accession>
<dbReference type="Pfam" id="PF00501">
    <property type="entry name" value="AMP-binding"/>
    <property type="match status" value="1"/>
</dbReference>
<dbReference type="Proteomes" id="UP001152646">
    <property type="component" value="Unassembled WGS sequence"/>
</dbReference>
<evidence type="ECO:0000313" key="4">
    <source>
        <dbReference type="Proteomes" id="UP001152646"/>
    </source>
</evidence>
<dbReference type="PROSITE" id="PS00455">
    <property type="entry name" value="AMP_BINDING"/>
    <property type="match status" value="1"/>
</dbReference>
<dbReference type="GO" id="GO:0031956">
    <property type="term" value="F:medium-chain fatty acid-CoA ligase activity"/>
    <property type="evidence" value="ECO:0007669"/>
    <property type="project" value="TreeGrafter"/>
</dbReference>
<evidence type="ECO:0000256" key="1">
    <source>
        <dbReference type="ARBA" id="ARBA00006432"/>
    </source>
</evidence>
<dbReference type="AlphaFoldDB" id="A0A9W4J1T0"/>
<proteinExistence type="inferred from homology"/>
<gene>
    <name evidence="3" type="ORF">PSALAMII_LOCUS4651</name>
</gene>
<evidence type="ECO:0000259" key="2">
    <source>
        <dbReference type="Pfam" id="PF00501"/>
    </source>
</evidence>
<comment type="caution">
    <text evidence="3">The sequence shown here is derived from an EMBL/GenBank/DDBJ whole genome shotgun (WGS) entry which is preliminary data.</text>
</comment>
<name>A0A9W4J1T0_9EURO</name>
<comment type="similarity">
    <text evidence="1">Belongs to the ATP-dependent AMP-binding enzyme family.</text>
</comment>
<dbReference type="PANTHER" id="PTHR43201:SF8">
    <property type="entry name" value="ACYL-COA SYNTHETASE FAMILY MEMBER 3"/>
    <property type="match status" value="1"/>
</dbReference>
<reference evidence="3" key="1">
    <citation type="submission" date="2021-07" db="EMBL/GenBank/DDBJ databases">
        <authorList>
            <person name="Branca A.L. A."/>
        </authorList>
    </citation>
    <scope>NUCLEOTIDE SEQUENCE</scope>
</reference>
<dbReference type="InterPro" id="IPR000873">
    <property type="entry name" value="AMP-dep_synth/lig_dom"/>
</dbReference>
<dbReference type="Gene3D" id="3.40.50.12780">
    <property type="entry name" value="N-terminal domain of ligase-like"/>
    <property type="match status" value="1"/>
</dbReference>
<dbReference type="GO" id="GO:0006631">
    <property type="term" value="P:fatty acid metabolic process"/>
    <property type="evidence" value="ECO:0007669"/>
    <property type="project" value="TreeGrafter"/>
</dbReference>
<protein>
    <recommendedName>
        <fullName evidence="2">AMP-dependent synthetase/ligase domain-containing protein</fullName>
    </recommendedName>
</protein>
<dbReference type="InterPro" id="IPR020845">
    <property type="entry name" value="AMP-binding_CS"/>
</dbReference>
<evidence type="ECO:0000313" key="3">
    <source>
        <dbReference type="EMBL" id="CAG8368502.1"/>
    </source>
</evidence>
<dbReference type="EMBL" id="CAJVPA010000180">
    <property type="protein sequence ID" value="CAG8368502.1"/>
    <property type="molecule type" value="Genomic_DNA"/>
</dbReference>
<sequence length="565" mass="62089">MDPPGLPNDFLFQRVVHVANEHLNSNPVTLRDHQSNQQANHAKLLADVLELQLILFRKLSRDTRKALSVGKDVFILVSAPAGYEWLVAFLTVLSLGAVVAPISTEIDEAEMTELANETEAAAILLGSHSPLVAKSLDKSVGCPVLAVNEWLLAQSSTPPKQFQINTEHTLDAKSAGYLLFTSGSTSRPKGVLHSRKTFTTVLGGLLQTGILTEQDSMVYTFASNLASGIVYCLYTLVAGAKIEFSAGVWSPEWMWDKIREERATVIVDQPSRYKELADYYWKTLSSLPQDKKDGYLKGLCGLRWPAVSGSQPTELLRKGWNSIPGATHLINSYGMTEVSGITGLPPTGEDPSDKCTGYLLPGVEANLKDGEIGELLVRTPNMFMGYFKRPDLTDMAFDESGFFRTGDIFQRKGAKYYMYGRASVDGKRSEVCLWALFHPLIITKVINKQGRLVFAADVEGPILSLPYVQDVYVVPITQLNSTEKQIAAVIRPTKEAASTVHITVDRLRADLRDSGLEEDQIPVAIQITTPDTPLPIGTGGKKGKAQVIKQYFPDGWVTSLDREKA</sequence>
<organism evidence="3 4">
    <name type="scientific">Penicillium salamii</name>
    <dbReference type="NCBI Taxonomy" id="1612424"/>
    <lineage>
        <taxon>Eukaryota</taxon>
        <taxon>Fungi</taxon>
        <taxon>Dikarya</taxon>
        <taxon>Ascomycota</taxon>
        <taxon>Pezizomycotina</taxon>
        <taxon>Eurotiomycetes</taxon>
        <taxon>Eurotiomycetidae</taxon>
        <taxon>Eurotiales</taxon>
        <taxon>Aspergillaceae</taxon>
        <taxon>Penicillium</taxon>
    </lineage>
</organism>
<dbReference type="OrthoDB" id="6614653at2759"/>
<dbReference type="PANTHER" id="PTHR43201">
    <property type="entry name" value="ACYL-COA SYNTHETASE"/>
    <property type="match status" value="1"/>
</dbReference>
<dbReference type="CDD" id="cd04433">
    <property type="entry name" value="AFD_class_I"/>
    <property type="match status" value="1"/>
</dbReference>
<dbReference type="SUPFAM" id="SSF56801">
    <property type="entry name" value="Acetyl-CoA synthetase-like"/>
    <property type="match status" value="1"/>
</dbReference>
<dbReference type="InterPro" id="IPR045851">
    <property type="entry name" value="AMP-bd_C_sf"/>
</dbReference>